<accession>A0A3M3YC47</accession>
<name>A0A3M3YC47_9PSED</name>
<dbReference type="EMBL" id="RBQB01000347">
    <property type="protein sequence ID" value="RMO80027.1"/>
    <property type="molecule type" value="Genomic_DNA"/>
</dbReference>
<evidence type="ECO:0000256" key="3">
    <source>
        <dbReference type="ARBA" id="ARBA00022475"/>
    </source>
</evidence>
<dbReference type="GO" id="GO:0055070">
    <property type="term" value="P:copper ion homeostasis"/>
    <property type="evidence" value="ECO:0007669"/>
    <property type="project" value="TreeGrafter"/>
</dbReference>
<keyword evidence="4" id="KW-0597">Phosphoprotein</keyword>
<gene>
    <name evidence="9" type="ORF">ALQ33_200128</name>
</gene>
<keyword evidence="7" id="KW-0406">Ion transport</keyword>
<dbReference type="InterPro" id="IPR036412">
    <property type="entry name" value="HAD-like_sf"/>
</dbReference>
<comment type="subcellular location">
    <subcellularLocation>
        <location evidence="1">Cell membrane</location>
        <topology evidence="1">Multi-pass membrane protein</topology>
    </subcellularLocation>
</comment>
<keyword evidence="8" id="KW-0472">Membrane</keyword>
<dbReference type="InterPro" id="IPR023214">
    <property type="entry name" value="HAD_sf"/>
</dbReference>
<dbReference type="Proteomes" id="UP000279372">
    <property type="component" value="Unassembled WGS sequence"/>
</dbReference>
<dbReference type="PANTHER" id="PTHR43520:SF5">
    <property type="entry name" value="CATION-TRANSPORTING P-TYPE ATPASE-RELATED"/>
    <property type="match status" value="1"/>
</dbReference>
<keyword evidence="6" id="KW-1278">Translocase</keyword>
<dbReference type="SUPFAM" id="SSF56784">
    <property type="entry name" value="HAD-like"/>
    <property type="match status" value="1"/>
</dbReference>
<keyword evidence="2" id="KW-0813">Transport</keyword>
<dbReference type="GO" id="GO:0005886">
    <property type="term" value="C:plasma membrane"/>
    <property type="evidence" value="ECO:0007669"/>
    <property type="project" value="UniProtKB-SubCell"/>
</dbReference>
<evidence type="ECO:0000313" key="10">
    <source>
        <dbReference type="Proteomes" id="UP000279372"/>
    </source>
</evidence>
<keyword evidence="8" id="KW-0812">Transmembrane</keyword>
<evidence type="ECO:0008006" key="11">
    <source>
        <dbReference type="Google" id="ProtNLM"/>
    </source>
</evidence>
<dbReference type="GO" id="GO:0005507">
    <property type="term" value="F:copper ion binding"/>
    <property type="evidence" value="ECO:0007669"/>
    <property type="project" value="TreeGrafter"/>
</dbReference>
<dbReference type="GO" id="GO:0043682">
    <property type="term" value="F:P-type divalent copper transporter activity"/>
    <property type="evidence" value="ECO:0007669"/>
    <property type="project" value="TreeGrafter"/>
</dbReference>
<evidence type="ECO:0000313" key="9">
    <source>
        <dbReference type="EMBL" id="RMO80027.1"/>
    </source>
</evidence>
<protein>
    <recommendedName>
        <fullName evidence="11">Copper-translocating P-type ATPase</fullName>
    </recommendedName>
</protein>
<comment type="caution">
    <text evidence="9">The sequence shown here is derived from an EMBL/GenBank/DDBJ whole genome shotgun (WGS) entry which is preliminary data.</text>
</comment>
<evidence type="ECO:0000256" key="4">
    <source>
        <dbReference type="ARBA" id="ARBA00022553"/>
    </source>
</evidence>
<evidence type="ECO:0000256" key="7">
    <source>
        <dbReference type="ARBA" id="ARBA00023065"/>
    </source>
</evidence>
<feature type="transmembrane region" description="Helical" evidence="8">
    <location>
        <begin position="64"/>
        <end position="82"/>
    </location>
</feature>
<evidence type="ECO:0000256" key="8">
    <source>
        <dbReference type="SAM" id="Phobius"/>
    </source>
</evidence>
<evidence type="ECO:0000256" key="5">
    <source>
        <dbReference type="ARBA" id="ARBA00022842"/>
    </source>
</evidence>
<sequence>MGLAPDLAKTSADSVLLCNRLPVLIDALNLARRTRRVIIENLIWAGLYNGLMLPFAALGWITPIWAAIGMSVSSLIVVLNALRLPRLPRLTPPAPEVVCPRFTS</sequence>
<proteinExistence type="predicted"/>
<dbReference type="Gene3D" id="3.40.50.1000">
    <property type="entry name" value="HAD superfamily/HAD-like"/>
    <property type="match status" value="1"/>
</dbReference>
<keyword evidence="3" id="KW-1003">Cell membrane</keyword>
<keyword evidence="8" id="KW-1133">Transmembrane helix</keyword>
<reference evidence="9 10" key="1">
    <citation type="submission" date="2018-08" db="EMBL/GenBank/DDBJ databases">
        <title>Recombination of ecologically and evolutionarily significant loci maintains genetic cohesion in the Pseudomonas syringae species complex.</title>
        <authorList>
            <person name="Dillon M."/>
            <person name="Thakur S."/>
            <person name="Almeida R.N.D."/>
            <person name="Weir B.S."/>
            <person name="Guttman D.S."/>
        </authorList>
    </citation>
    <scope>NUCLEOTIDE SEQUENCE [LARGE SCALE GENOMIC DNA]</scope>
    <source>
        <strain evidence="9 10">ICMP 8902</strain>
    </source>
</reference>
<evidence type="ECO:0000256" key="1">
    <source>
        <dbReference type="ARBA" id="ARBA00004651"/>
    </source>
</evidence>
<evidence type="ECO:0000256" key="2">
    <source>
        <dbReference type="ARBA" id="ARBA00022448"/>
    </source>
</evidence>
<organism evidence="9 10">
    <name type="scientific">Pseudomonas syringae pv. philadelphi</name>
    <dbReference type="NCBI Taxonomy" id="251706"/>
    <lineage>
        <taxon>Bacteria</taxon>
        <taxon>Pseudomonadati</taxon>
        <taxon>Pseudomonadota</taxon>
        <taxon>Gammaproteobacteria</taxon>
        <taxon>Pseudomonadales</taxon>
        <taxon>Pseudomonadaceae</taxon>
        <taxon>Pseudomonas</taxon>
    </lineage>
</organism>
<dbReference type="PANTHER" id="PTHR43520">
    <property type="entry name" value="ATP7, ISOFORM B"/>
    <property type="match status" value="1"/>
</dbReference>
<evidence type="ECO:0000256" key="6">
    <source>
        <dbReference type="ARBA" id="ARBA00022967"/>
    </source>
</evidence>
<dbReference type="AlphaFoldDB" id="A0A3M3YC47"/>
<keyword evidence="5" id="KW-0460">Magnesium</keyword>